<sequence length="160" mass="18420">MRQVLFFAFFCNVLLLGNYYSYYSHRHYCFIVSLLYYYVTCYFTQFNFYTFVWLPYCRIAADLVVVVSNLAVILLVFASFLSFCLVEIKVALSLSFSRFSESNKISKAFYSPVTVSLDHLSSWSLVSGRNGICTTALIRESPSHVVSFRDGRILMQSSLS</sequence>
<name>A0AAN9S3A1_PSOTE</name>
<dbReference type="Proteomes" id="UP001386955">
    <property type="component" value="Unassembled WGS sequence"/>
</dbReference>
<feature type="transmembrane region" description="Helical" evidence="1">
    <location>
        <begin position="66"/>
        <end position="88"/>
    </location>
</feature>
<protein>
    <submittedName>
        <fullName evidence="2">Uncharacterized protein</fullName>
    </submittedName>
</protein>
<comment type="caution">
    <text evidence="2">The sequence shown here is derived from an EMBL/GenBank/DDBJ whole genome shotgun (WGS) entry which is preliminary data.</text>
</comment>
<keyword evidence="3" id="KW-1185">Reference proteome</keyword>
<proteinExistence type="predicted"/>
<accession>A0AAN9S3A1</accession>
<evidence type="ECO:0000313" key="3">
    <source>
        <dbReference type="Proteomes" id="UP001386955"/>
    </source>
</evidence>
<keyword evidence="1" id="KW-0812">Transmembrane</keyword>
<reference evidence="2 3" key="1">
    <citation type="submission" date="2024-01" db="EMBL/GenBank/DDBJ databases">
        <title>The genomes of 5 underutilized Papilionoideae crops provide insights into root nodulation and disease resistanc.</title>
        <authorList>
            <person name="Jiang F."/>
        </authorList>
    </citation>
    <scope>NUCLEOTIDE SEQUENCE [LARGE SCALE GENOMIC DNA]</scope>
    <source>
        <strain evidence="2">DUOXIRENSHENG_FW03</strain>
        <tissue evidence="2">Leaves</tissue>
    </source>
</reference>
<gene>
    <name evidence="2" type="ORF">VNO78_23526</name>
</gene>
<dbReference type="AlphaFoldDB" id="A0AAN9S3A1"/>
<feature type="transmembrane region" description="Helical" evidence="1">
    <location>
        <begin position="6"/>
        <end position="23"/>
    </location>
</feature>
<keyword evidence="1" id="KW-0472">Membrane</keyword>
<feature type="transmembrane region" description="Helical" evidence="1">
    <location>
        <begin position="35"/>
        <end position="54"/>
    </location>
</feature>
<organism evidence="2 3">
    <name type="scientific">Psophocarpus tetragonolobus</name>
    <name type="common">Winged bean</name>
    <name type="synonym">Dolichos tetragonolobus</name>
    <dbReference type="NCBI Taxonomy" id="3891"/>
    <lineage>
        <taxon>Eukaryota</taxon>
        <taxon>Viridiplantae</taxon>
        <taxon>Streptophyta</taxon>
        <taxon>Embryophyta</taxon>
        <taxon>Tracheophyta</taxon>
        <taxon>Spermatophyta</taxon>
        <taxon>Magnoliopsida</taxon>
        <taxon>eudicotyledons</taxon>
        <taxon>Gunneridae</taxon>
        <taxon>Pentapetalae</taxon>
        <taxon>rosids</taxon>
        <taxon>fabids</taxon>
        <taxon>Fabales</taxon>
        <taxon>Fabaceae</taxon>
        <taxon>Papilionoideae</taxon>
        <taxon>50 kb inversion clade</taxon>
        <taxon>NPAAA clade</taxon>
        <taxon>indigoferoid/millettioid clade</taxon>
        <taxon>Phaseoleae</taxon>
        <taxon>Psophocarpus</taxon>
    </lineage>
</organism>
<evidence type="ECO:0000256" key="1">
    <source>
        <dbReference type="SAM" id="Phobius"/>
    </source>
</evidence>
<dbReference type="EMBL" id="JAYMYS010000006">
    <property type="protein sequence ID" value="KAK7388699.1"/>
    <property type="molecule type" value="Genomic_DNA"/>
</dbReference>
<keyword evidence="1" id="KW-1133">Transmembrane helix</keyword>
<evidence type="ECO:0000313" key="2">
    <source>
        <dbReference type="EMBL" id="KAK7388699.1"/>
    </source>
</evidence>